<accession>A0A7D5GHB0</accession>
<keyword evidence="1" id="KW-1133">Transmembrane helix</keyword>
<feature type="transmembrane region" description="Helical" evidence="1">
    <location>
        <begin position="127"/>
        <end position="145"/>
    </location>
</feature>
<keyword evidence="2" id="KW-0238">DNA-binding</keyword>
<keyword evidence="3" id="KW-1185">Reference proteome</keyword>
<dbReference type="OrthoDB" id="268419at2157"/>
<evidence type="ECO:0000313" key="2">
    <source>
        <dbReference type="EMBL" id="QLG48927.1"/>
    </source>
</evidence>
<dbReference type="Proteomes" id="UP000509241">
    <property type="component" value="Chromosome"/>
</dbReference>
<sequence>MHLRYRLAIGVVCLLILSGICVHYGSANDENWPHPTGDQLQKQGPGAFVGERILLFGEVRSVDDDADVITIHVLDDSNDVAAELEVHGFELRVEPGGVVQVYGVLESEAVIEADQTVVVNRDPSTTAYKLGTSLVGLLLAVGYFLRTWHVNVRELAFEPRASVPERNAEYEEGPRSG</sequence>
<dbReference type="KEGG" id="haly:HYG82_08720"/>
<proteinExistence type="predicted"/>
<dbReference type="EMBL" id="CP058601">
    <property type="protein sequence ID" value="QLG48927.1"/>
    <property type="molecule type" value="Genomic_DNA"/>
</dbReference>
<name>A0A7D5GHB0_9EURY</name>
<dbReference type="AlphaFoldDB" id="A0A7D5GHB0"/>
<protein>
    <submittedName>
        <fullName evidence="2">DNA-binding protein</fullName>
    </submittedName>
</protein>
<gene>
    <name evidence="2" type="ORF">HYG82_08720</name>
</gene>
<keyword evidence="1" id="KW-0472">Membrane</keyword>
<dbReference type="InterPro" id="IPR058927">
    <property type="entry name" value="OB_2TM"/>
</dbReference>
<evidence type="ECO:0000313" key="3">
    <source>
        <dbReference type="Proteomes" id="UP000509241"/>
    </source>
</evidence>
<dbReference type="RefSeq" id="WP_179260663.1">
    <property type="nucleotide sequence ID" value="NZ_CP058601.1"/>
</dbReference>
<organism evidence="2 3">
    <name type="scientific">Natrinema halophilum</name>
    <dbReference type="NCBI Taxonomy" id="1699371"/>
    <lineage>
        <taxon>Archaea</taxon>
        <taxon>Methanobacteriati</taxon>
        <taxon>Methanobacteriota</taxon>
        <taxon>Stenosarchaea group</taxon>
        <taxon>Halobacteria</taxon>
        <taxon>Halobacteriales</taxon>
        <taxon>Natrialbaceae</taxon>
        <taxon>Natrinema</taxon>
    </lineage>
</organism>
<dbReference type="Pfam" id="PF26045">
    <property type="entry name" value="OB_2TM_halo"/>
    <property type="match status" value="1"/>
</dbReference>
<feature type="transmembrane region" description="Helical" evidence="1">
    <location>
        <begin position="7"/>
        <end position="26"/>
    </location>
</feature>
<dbReference type="GO" id="GO:0003677">
    <property type="term" value="F:DNA binding"/>
    <property type="evidence" value="ECO:0007669"/>
    <property type="project" value="UniProtKB-KW"/>
</dbReference>
<reference evidence="2 3" key="1">
    <citation type="submission" date="2020-07" db="EMBL/GenBank/DDBJ databases">
        <authorList>
            <person name="Cui H."/>
        </authorList>
    </citation>
    <scope>NUCLEOTIDE SEQUENCE [LARGE SCALE GENOMIC DNA]</scope>
    <source>
        <strain evidence="2 3">YPL8</strain>
    </source>
</reference>
<evidence type="ECO:0000256" key="1">
    <source>
        <dbReference type="SAM" id="Phobius"/>
    </source>
</evidence>
<dbReference type="GeneID" id="56033369"/>
<keyword evidence="1" id="KW-0812">Transmembrane</keyword>